<reference evidence="1 3" key="2">
    <citation type="journal article" date="2017" name="BMC Genomics">
        <title>Genomic analysis of methanogenic archaea reveals a shift towards energy conservation.</title>
        <authorList>
            <person name="Gilmore S.P."/>
            <person name="Henske J.K."/>
            <person name="Sexton J.A."/>
            <person name="Solomon K.V."/>
            <person name="Seppala S."/>
            <person name="Yoo J.I."/>
            <person name="Huyett L.M."/>
            <person name="Pressman A."/>
            <person name="Cogan J.Z."/>
            <person name="Kivenson V."/>
            <person name="Peng X."/>
            <person name="Tan Y."/>
            <person name="Valentine D.L."/>
            <person name="O'Malley M.A."/>
        </authorList>
    </citation>
    <scope>NUCLEOTIDE SEQUENCE [LARGE SCALE GENOMIC DNA]</scope>
    <source>
        <strain evidence="1 3">1R-7</strain>
    </source>
</reference>
<comment type="caution">
    <text evidence="1">The sequence shown here is derived from an EMBL/GenBank/DDBJ whole genome shotgun (WGS) entry which is preliminary data.</text>
</comment>
<sequence length="823" mass="91254">MFNRKISFIILFLTLILFLTTTITATDTNQTSDDNNIHIELLQEHETNTQIDTTQKNNYTPTDKKIKKDDKTTNTTTYVNMGNYNKYFNSRGRLYSSVSENSTIILNGEFENKNFEISKARIYLTGNNATIRNGQIRIAEEAVNSTVTNITVIIKDTDLESTITNKAIGTTITNNNLTIIKDDGSAYGIKNIEDNVKIINNTIKLTGPAPFIDWSGFSEFYGQVNASAIFSRGDNIAIENNYVDMRKSENSEEFWYGTMDALEINGNHVNIINNTIKTLGGRFTSAIYLGNARHSNIKYNNISVIGERYVSGIGVPSAENLTVAHNSINAYCHNSTIFTDDDESLAYGICVSSYGGWQLNSNVLIYNNTINLDATIGYGMEIYTATKNVIKSNKINVTSVAYASGIVFAHSPNNTVISNYINTIANSSVQTNSIVEEIRPANKGIGIQQNSDNLTIINNTIKSIDHANNAYSIYANSSKNILIENNTLDTNIQYGQDSVGINADNVTVKNIISNADKKTAIIQIIIPENIVYGSKINLKAKVIDNTTQNAIVKGKVVFKINQKTIATAKKIDNKGMISIEYDLTGLSGKNYMITAVFGSNNEYNRAENSITMNIRKLNVKFNRKTISAYSGENILINETLFDENNKQLTGKNNIAIKVNGKTIAHSTINNGKLLVNVEIPKTLRASNNNTLEIIIGENNKYSKTRCVYTLKTLKQKPVFSIDNVEAIPGTYITLKATIKTNVTGNLVESGSFVFKINGVTQKDMDIYENVNTNKLHVSNGIAMIHLYLPFDMKNKFYNITIVFSGNGYVESGRYTATKLTLKI</sequence>
<keyword evidence="3" id="KW-1185">Reference proteome</keyword>
<dbReference type="SMART" id="SM00710">
    <property type="entry name" value="PbH1"/>
    <property type="match status" value="7"/>
</dbReference>
<reference evidence="2 4" key="1">
    <citation type="submission" date="2016-04" db="EMBL/GenBank/DDBJ databases">
        <title>Genome sequence of Methanosphaera cuniculi DSM 4103.</title>
        <authorList>
            <person name="Poehlein A."/>
            <person name="Seedorf H."/>
            <person name="Daniel R."/>
        </authorList>
    </citation>
    <scope>NUCLEOTIDE SEQUENCE [LARGE SCALE GENOMIC DNA]</scope>
    <source>
        <strain evidence="2 4">DSM 4103</strain>
    </source>
</reference>
<dbReference type="Proteomes" id="UP000246004">
    <property type="component" value="Unassembled WGS sequence"/>
</dbReference>
<evidence type="ECO:0000313" key="2">
    <source>
        <dbReference type="EMBL" id="PWL08912.1"/>
    </source>
</evidence>
<name>A0A2A2HCQ7_9EURY</name>
<dbReference type="OrthoDB" id="82575at2157"/>
<dbReference type="AlphaFoldDB" id="A0A2A2HCQ7"/>
<evidence type="ECO:0000313" key="1">
    <source>
        <dbReference type="EMBL" id="PAV07023.1"/>
    </source>
</evidence>
<dbReference type="EMBL" id="LMVN01000023">
    <property type="protein sequence ID" value="PAV07023.1"/>
    <property type="molecule type" value="Genomic_DNA"/>
</dbReference>
<evidence type="ECO:0000313" key="3">
    <source>
        <dbReference type="Proteomes" id="UP000217528"/>
    </source>
</evidence>
<proteinExistence type="predicted"/>
<dbReference type="InterPro" id="IPR013783">
    <property type="entry name" value="Ig-like_fold"/>
</dbReference>
<gene>
    <name evidence="1" type="ORF">ASJ82_01990</name>
    <name evidence="2" type="ORF">MSCUN_01790</name>
</gene>
<dbReference type="RefSeq" id="WP_095608945.1">
    <property type="nucleotide sequence ID" value="NZ_LMVN01000023.1"/>
</dbReference>
<protein>
    <submittedName>
        <fullName evidence="1">Uncharacterized protein</fullName>
    </submittedName>
</protein>
<accession>A0A2A2HCQ7</accession>
<dbReference type="Gene3D" id="2.60.40.10">
    <property type="entry name" value="Immunoglobulins"/>
    <property type="match status" value="1"/>
</dbReference>
<evidence type="ECO:0000313" key="4">
    <source>
        <dbReference type="Proteomes" id="UP000246004"/>
    </source>
</evidence>
<dbReference type="EMBL" id="LWMS01000005">
    <property type="protein sequence ID" value="PWL08912.1"/>
    <property type="molecule type" value="Genomic_DNA"/>
</dbReference>
<dbReference type="InterPro" id="IPR006626">
    <property type="entry name" value="PbH1"/>
</dbReference>
<organism evidence="1 3">
    <name type="scientific">Methanosphaera cuniculi</name>
    <dbReference type="NCBI Taxonomy" id="1077256"/>
    <lineage>
        <taxon>Archaea</taxon>
        <taxon>Methanobacteriati</taxon>
        <taxon>Methanobacteriota</taxon>
        <taxon>Methanomada group</taxon>
        <taxon>Methanobacteria</taxon>
        <taxon>Methanobacteriales</taxon>
        <taxon>Methanobacteriaceae</taxon>
        <taxon>Methanosphaera</taxon>
    </lineage>
</organism>
<dbReference type="Proteomes" id="UP000217528">
    <property type="component" value="Unassembled WGS sequence"/>
</dbReference>